<keyword evidence="1" id="KW-0812">Transmembrane</keyword>
<organism evidence="2 3">
    <name type="scientific">Lacrimispora sphenoides JCM 1415</name>
    <dbReference type="NCBI Taxonomy" id="1297793"/>
    <lineage>
        <taxon>Bacteria</taxon>
        <taxon>Bacillati</taxon>
        <taxon>Bacillota</taxon>
        <taxon>Clostridia</taxon>
        <taxon>Lachnospirales</taxon>
        <taxon>Lachnospiraceae</taxon>
        <taxon>Lacrimispora</taxon>
    </lineage>
</organism>
<evidence type="ECO:0000313" key="3">
    <source>
        <dbReference type="Proteomes" id="UP000198970"/>
    </source>
</evidence>
<gene>
    <name evidence="2" type="ORF">SAMN02745906_1106</name>
</gene>
<feature type="transmembrane region" description="Helical" evidence="1">
    <location>
        <begin position="53"/>
        <end position="78"/>
    </location>
</feature>
<keyword evidence="1" id="KW-1133">Transmembrane helix</keyword>
<keyword evidence="1" id="KW-0472">Membrane</keyword>
<evidence type="ECO:0000256" key="1">
    <source>
        <dbReference type="SAM" id="Phobius"/>
    </source>
</evidence>
<dbReference type="RefSeq" id="WP_100041771.1">
    <property type="nucleotide sequence ID" value="NZ_LT630003.1"/>
</dbReference>
<name>A0ABY1C590_9FIRM</name>
<dbReference type="EMBL" id="LT630003">
    <property type="protein sequence ID" value="SET68528.1"/>
    <property type="molecule type" value="Genomic_DNA"/>
</dbReference>
<reference evidence="2 3" key="1">
    <citation type="submission" date="2016-10" db="EMBL/GenBank/DDBJ databases">
        <authorList>
            <person name="Varghese N."/>
            <person name="Submissions S."/>
        </authorList>
    </citation>
    <scope>NUCLEOTIDE SEQUENCE [LARGE SCALE GENOMIC DNA]</scope>
    <source>
        <strain evidence="2 3">ATCC 19403</strain>
    </source>
</reference>
<evidence type="ECO:0000313" key="2">
    <source>
        <dbReference type="EMBL" id="SET68528.1"/>
    </source>
</evidence>
<accession>A0ABY1C590</accession>
<keyword evidence="3" id="KW-1185">Reference proteome</keyword>
<proteinExistence type="predicted"/>
<sequence>MTNQTNIRFTDSTITIEENTIRWENHMIKTANISHIWLGNCCSDKTFPFHFVLILLLIALSGTSPASIIGILLALILYPAAWFYWNRKQESSLGINFEISSGKIYSFVCNNEEFTRQAYDLISDLISKRYTNSSLQISFLGDGKIIDNSDKEKESSSGTQTMNLMAGGLNEPVIKELQKLSMHYTKNSEINNEILSLIEKTIQSLNMNDKTEAKKFFGNFITMGLINDCNELGLNALIDEIKANIY</sequence>
<protein>
    <submittedName>
        <fullName evidence="2">Uncharacterized protein</fullName>
    </submittedName>
</protein>
<dbReference type="Proteomes" id="UP000198970">
    <property type="component" value="Chromosome I"/>
</dbReference>